<organism evidence="1 2">
    <name type="scientific">Mesorhizobium prunaredense</name>
    <dbReference type="NCBI Taxonomy" id="1631249"/>
    <lineage>
        <taxon>Bacteria</taxon>
        <taxon>Pseudomonadati</taxon>
        <taxon>Pseudomonadota</taxon>
        <taxon>Alphaproteobacteria</taxon>
        <taxon>Hyphomicrobiales</taxon>
        <taxon>Phyllobacteriaceae</taxon>
        <taxon>Mesorhizobium</taxon>
    </lineage>
</organism>
<gene>
    <name evidence="1" type="ORF">BQ8794_240145</name>
</gene>
<protein>
    <submittedName>
        <fullName evidence="1">Uncharacterized protein</fullName>
    </submittedName>
</protein>
<proteinExistence type="predicted"/>
<evidence type="ECO:0000313" key="1">
    <source>
        <dbReference type="EMBL" id="SIT55938.1"/>
    </source>
</evidence>
<dbReference type="AlphaFoldDB" id="A0A1R3VC33"/>
<reference evidence="2" key="1">
    <citation type="submission" date="2017-01" db="EMBL/GenBank/DDBJ databases">
        <authorList>
            <person name="Brunel B."/>
        </authorList>
    </citation>
    <scope>NUCLEOTIDE SEQUENCE [LARGE SCALE GENOMIC DNA]</scope>
</reference>
<keyword evidence="2" id="KW-1185">Reference proteome</keyword>
<sequence length="63" mass="6970">MHRGDCPESVAAALYSFASARHKDVIFFAHVINQMGQTEGDFEIGEAAPPMRWPLSLRSPEVP</sequence>
<accession>A0A1R3VC33</accession>
<name>A0A1R3VC33_9HYPH</name>
<dbReference type="EMBL" id="FTPD01000017">
    <property type="protein sequence ID" value="SIT55938.1"/>
    <property type="molecule type" value="Genomic_DNA"/>
</dbReference>
<dbReference type="STRING" id="1631249.BQ8794_240145"/>
<dbReference type="Proteomes" id="UP000188388">
    <property type="component" value="Unassembled WGS sequence"/>
</dbReference>
<evidence type="ECO:0000313" key="2">
    <source>
        <dbReference type="Proteomes" id="UP000188388"/>
    </source>
</evidence>